<feature type="non-terminal residue" evidence="3">
    <location>
        <position position="207"/>
    </location>
</feature>
<dbReference type="EMBL" id="UINC01141995">
    <property type="protein sequence ID" value="SVD30061.1"/>
    <property type="molecule type" value="Genomic_DNA"/>
</dbReference>
<protein>
    <recommendedName>
        <fullName evidence="2">DUF5671 domain-containing protein</fullName>
    </recommendedName>
</protein>
<feature type="transmembrane region" description="Helical" evidence="1">
    <location>
        <begin position="64"/>
        <end position="89"/>
    </location>
</feature>
<feature type="domain" description="DUF5671" evidence="2">
    <location>
        <begin position="63"/>
        <end position="201"/>
    </location>
</feature>
<evidence type="ECO:0000259" key="2">
    <source>
        <dbReference type="Pfam" id="PF18920"/>
    </source>
</evidence>
<evidence type="ECO:0000313" key="3">
    <source>
        <dbReference type="EMBL" id="SVD30061.1"/>
    </source>
</evidence>
<reference evidence="3" key="1">
    <citation type="submission" date="2018-05" db="EMBL/GenBank/DDBJ databases">
        <authorList>
            <person name="Lanie J.A."/>
            <person name="Ng W.-L."/>
            <person name="Kazmierczak K.M."/>
            <person name="Andrzejewski T.M."/>
            <person name="Davidsen T.M."/>
            <person name="Wayne K.J."/>
            <person name="Tettelin H."/>
            <person name="Glass J.I."/>
            <person name="Rusch D."/>
            <person name="Podicherti R."/>
            <person name="Tsui H.-C.T."/>
            <person name="Winkler M.E."/>
        </authorList>
    </citation>
    <scope>NUCLEOTIDE SEQUENCE</scope>
</reference>
<feature type="non-terminal residue" evidence="3">
    <location>
        <position position="1"/>
    </location>
</feature>
<keyword evidence="1" id="KW-1133">Transmembrane helix</keyword>
<keyword evidence="1" id="KW-0472">Membrane</keyword>
<dbReference type="InterPro" id="IPR043728">
    <property type="entry name" value="DUF5671"/>
</dbReference>
<sequence>VSDELDSFVKDSLSLGLERSAIGDVLLQAGWHEDELTNALSAYADITFPMPVPRPKPYLQAREAFLYLVSFIALYATAFSLITLIFGFIDRAFPDPLSYRGAFQGQYISGSMRMALASIIITFPVYLFLMWRLTKDSAVYPERRQSRLRKWLTYLTMVIASSIITGDLITKLAKLLGGDLTIPFILKVLTILLIIGSIFGYYLWDLR</sequence>
<name>A0A382U8F2_9ZZZZ</name>
<feature type="transmembrane region" description="Helical" evidence="1">
    <location>
        <begin position="151"/>
        <end position="170"/>
    </location>
</feature>
<evidence type="ECO:0000256" key="1">
    <source>
        <dbReference type="SAM" id="Phobius"/>
    </source>
</evidence>
<feature type="transmembrane region" description="Helical" evidence="1">
    <location>
        <begin position="109"/>
        <end position="131"/>
    </location>
</feature>
<feature type="transmembrane region" description="Helical" evidence="1">
    <location>
        <begin position="182"/>
        <end position="204"/>
    </location>
</feature>
<accession>A0A382U8F2</accession>
<keyword evidence="1" id="KW-0812">Transmembrane</keyword>
<gene>
    <name evidence="3" type="ORF">METZ01_LOCUS382915</name>
</gene>
<proteinExistence type="predicted"/>
<dbReference type="Pfam" id="PF18920">
    <property type="entry name" value="DUF5671"/>
    <property type="match status" value="1"/>
</dbReference>
<organism evidence="3">
    <name type="scientific">marine metagenome</name>
    <dbReference type="NCBI Taxonomy" id="408172"/>
    <lineage>
        <taxon>unclassified sequences</taxon>
        <taxon>metagenomes</taxon>
        <taxon>ecological metagenomes</taxon>
    </lineage>
</organism>
<dbReference type="AlphaFoldDB" id="A0A382U8F2"/>